<evidence type="ECO:0000313" key="1">
    <source>
        <dbReference type="EMBL" id="CAB4170694.1"/>
    </source>
</evidence>
<evidence type="ECO:0000313" key="7">
    <source>
        <dbReference type="EMBL" id="CAB5227764.1"/>
    </source>
</evidence>
<name>A0A6J5PT98_9CAUD</name>
<evidence type="ECO:0000313" key="4">
    <source>
        <dbReference type="EMBL" id="CAB4189818.1"/>
    </source>
</evidence>
<dbReference type="EMBL" id="LR797518">
    <property type="protein sequence ID" value="CAB4222754.1"/>
    <property type="molecule type" value="Genomic_DNA"/>
</dbReference>
<dbReference type="EMBL" id="LR798378">
    <property type="protein sequence ID" value="CAB5227764.1"/>
    <property type="molecule type" value="Genomic_DNA"/>
</dbReference>
<dbReference type="EMBL" id="LR796945">
    <property type="protein sequence ID" value="CAB4176238.1"/>
    <property type="molecule type" value="Genomic_DNA"/>
</dbReference>
<sequence>MSNESLLTLIPENTSMLQSTKFTFMFPNLPFLRFFCQTVEIPSVSTAGVEVVTPFVSTYRHGVQMKFEELTINAIIDEELKVWEETYNWIRALTRPTDFAEYVKRITNNGQIYHDAILTINTNANIPNVRILFKDCHPIALGSVRFNTAENADTILTADITFRYDYFELERL</sequence>
<dbReference type="EMBL" id="LR797369">
    <property type="protein sequence ID" value="CAB4210381.1"/>
    <property type="molecule type" value="Genomic_DNA"/>
</dbReference>
<evidence type="ECO:0000313" key="6">
    <source>
        <dbReference type="EMBL" id="CAB4222754.1"/>
    </source>
</evidence>
<dbReference type="EMBL" id="LR796860">
    <property type="protein sequence ID" value="CAB4170694.1"/>
    <property type="molecule type" value="Genomic_DNA"/>
</dbReference>
<proteinExistence type="predicted"/>
<accession>A0A6J5PT98</accession>
<gene>
    <name evidence="3" type="ORF">UFOVP1065_47</name>
    <name evidence="4" type="ORF">UFOVP1198_16</name>
    <name evidence="5" type="ORF">UFOVP1418_8</name>
    <name evidence="7" type="ORF">UFOVP1524_142</name>
    <name evidence="6" type="ORF">UFOVP1651_142</name>
    <name evidence="1" type="ORF">UFOVP908_120</name>
    <name evidence="2" type="ORF">UFOVP990_16</name>
</gene>
<dbReference type="EMBL" id="LR797021">
    <property type="protein sequence ID" value="CAB4181644.1"/>
    <property type="molecule type" value="Genomic_DNA"/>
</dbReference>
<dbReference type="EMBL" id="LR797157">
    <property type="protein sequence ID" value="CAB4189818.1"/>
    <property type="molecule type" value="Genomic_DNA"/>
</dbReference>
<evidence type="ECO:0000313" key="2">
    <source>
        <dbReference type="EMBL" id="CAB4176238.1"/>
    </source>
</evidence>
<reference evidence="1" key="1">
    <citation type="submission" date="2020-05" db="EMBL/GenBank/DDBJ databases">
        <authorList>
            <person name="Chiriac C."/>
            <person name="Salcher M."/>
            <person name="Ghai R."/>
            <person name="Kavagutti S V."/>
        </authorList>
    </citation>
    <scope>NUCLEOTIDE SEQUENCE</scope>
</reference>
<organism evidence="1">
    <name type="scientific">uncultured Caudovirales phage</name>
    <dbReference type="NCBI Taxonomy" id="2100421"/>
    <lineage>
        <taxon>Viruses</taxon>
        <taxon>Duplodnaviria</taxon>
        <taxon>Heunggongvirae</taxon>
        <taxon>Uroviricota</taxon>
        <taxon>Caudoviricetes</taxon>
        <taxon>Peduoviridae</taxon>
        <taxon>Maltschvirus</taxon>
        <taxon>Maltschvirus maltsch</taxon>
    </lineage>
</organism>
<evidence type="ECO:0000313" key="5">
    <source>
        <dbReference type="EMBL" id="CAB4210381.1"/>
    </source>
</evidence>
<evidence type="ECO:0000313" key="3">
    <source>
        <dbReference type="EMBL" id="CAB4181644.1"/>
    </source>
</evidence>
<protein>
    <submittedName>
        <fullName evidence="1">Tail completion and sheath stabilizer protein</fullName>
    </submittedName>
</protein>